<protein>
    <recommendedName>
        <fullName evidence="3">Rab-GAP TBC domain-containing protein</fullName>
    </recommendedName>
</protein>
<keyword evidence="5" id="KW-1185">Reference proteome</keyword>
<sequence>MKQKAENFYSIFPNGTIFKPSLDDLVFSDKSNKFRIHSAIWKFYLQIFPKLKSQSITQNEWISFIQEKRDEFAKIKKQYLVTPNFDAEHGYDSLGPLSSNPNSEWGQYFKDNQLKAVIAKDTTRLFQEINFFNVPNNIERINEITFLHLRAFPEIEYQQGFHEICGFVFYVLKHEMKYGSEEEPNESKNNDENEKSETENDGNPSSPETTNSKTIMLDSNSDDHEFGFKFMFSKDFVDADTFWLYTELINYLLPFYQHSDELNQSILPYDITRCNEVLHFYVKMYKPEIAPFLLHSSIPFLMTKWFRLLFLRLFDFQYLTKIWTPILAFFPDTKLLSYISLEIILTMEEDILTYSDPNITLSLISKFQGGDPEVIIKEAIKKMNSRSNLNSVSAQDQNSIQNTSTVQTYLQRSRTLLDPVCKEVEQVLRNVCVITKDELITKLQKFRDSLITVATDNNELFENLHSSLHTSQSTGSMGLGSSAEIEESVLTGQESSLHQEISLPKASSGQKTDTSILTEEIEEVTPKKHDLFNLLPSKPLFE</sequence>
<dbReference type="GeneID" id="94827426"/>
<evidence type="ECO:0000259" key="3">
    <source>
        <dbReference type="PROSITE" id="PS50086"/>
    </source>
</evidence>
<dbReference type="Proteomes" id="UP000179807">
    <property type="component" value="Unassembled WGS sequence"/>
</dbReference>
<accession>A0A1J4K2L9</accession>
<dbReference type="VEuPathDB" id="TrichDB:TRFO_05812"/>
<gene>
    <name evidence="4" type="ORF">TRFO_05812</name>
</gene>
<feature type="compositionally biased region" description="Basic and acidic residues" evidence="2">
    <location>
        <begin position="180"/>
        <end position="198"/>
    </location>
</feature>
<feature type="compositionally biased region" description="Polar residues" evidence="2">
    <location>
        <begin position="202"/>
        <end position="216"/>
    </location>
</feature>
<reference evidence="4" key="1">
    <citation type="submission" date="2016-10" db="EMBL/GenBank/DDBJ databases">
        <authorList>
            <person name="Benchimol M."/>
            <person name="Almeida L.G."/>
            <person name="Vasconcelos A.T."/>
            <person name="Perreira-Neves A."/>
            <person name="Rosa I.A."/>
            <person name="Tasca T."/>
            <person name="Bogo M.R."/>
            <person name="de Souza W."/>
        </authorList>
    </citation>
    <scope>NUCLEOTIDE SEQUENCE [LARGE SCALE GENOMIC DNA]</scope>
    <source>
        <strain evidence="4">K</strain>
    </source>
</reference>
<evidence type="ECO:0000313" key="5">
    <source>
        <dbReference type="Proteomes" id="UP000179807"/>
    </source>
</evidence>
<evidence type="ECO:0000256" key="2">
    <source>
        <dbReference type="SAM" id="MobiDB-lite"/>
    </source>
</evidence>
<dbReference type="EMBL" id="MLAK01000749">
    <property type="protein sequence ID" value="OHT05681.1"/>
    <property type="molecule type" value="Genomic_DNA"/>
</dbReference>
<dbReference type="SUPFAM" id="SSF47923">
    <property type="entry name" value="Ypt/Rab-GAP domain of gyp1p"/>
    <property type="match status" value="2"/>
</dbReference>
<dbReference type="PANTHER" id="PTHR22957">
    <property type="entry name" value="TBC1 DOMAIN FAMILY MEMBER GTPASE-ACTIVATING PROTEIN"/>
    <property type="match status" value="1"/>
</dbReference>
<dbReference type="GO" id="GO:0005096">
    <property type="term" value="F:GTPase activator activity"/>
    <property type="evidence" value="ECO:0007669"/>
    <property type="project" value="UniProtKB-KW"/>
</dbReference>
<dbReference type="InterPro" id="IPR035969">
    <property type="entry name" value="Rab-GAP_TBC_sf"/>
</dbReference>
<organism evidence="4 5">
    <name type="scientific">Tritrichomonas foetus</name>
    <dbReference type="NCBI Taxonomy" id="1144522"/>
    <lineage>
        <taxon>Eukaryota</taxon>
        <taxon>Metamonada</taxon>
        <taxon>Parabasalia</taxon>
        <taxon>Tritrichomonadida</taxon>
        <taxon>Tritrichomonadidae</taxon>
        <taxon>Tritrichomonas</taxon>
    </lineage>
</organism>
<dbReference type="RefSeq" id="XP_068358817.1">
    <property type="nucleotide sequence ID" value="XM_068492722.1"/>
</dbReference>
<comment type="caution">
    <text evidence="4">The sequence shown here is derived from an EMBL/GenBank/DDBJ whole genome shotgun (WGS) entry which is preliminary data.</text>
</comment>
<feature type="domain" description="Rab-GAP TBC" evidence="3">
    <location>
        <begin position="31"/>
        <end position="330"/>
    </location>
</feature>
<dbReference type="Gene3D" id="1.10.8.270">
    <property type="entry name" value="putative rabgap domain of human tbc1 domain family member 14 like domains"/>
    <property type="match status" value="1"/>
</dbReference>
<name>A0A1J4K2L9_9EUKA</name>
<keyword evidence="1" id="KW-0343">GTPase activation</keyword>
<evidence type="ECO:0000256" key="1">
    <source>
        <dbReference type="ARBA" id="ARBA00022468"/>
    </source>
</evidence>
<dbReference type="PROSITE" id="PS50086">
    <property type="entry name" value="TBC_RABGAP"/>
    <property type="match status" value="1"/>
</dbReference>
<dbReference type="AlphaFoldDB" id="A0A1J4K2L9"/>
<dbReference type="InterPro" id="IPR000195">
    <property type="entry name" value="Rab-GAP-TBC_dom"/>
</dbReference>
<dbReference type="PANTHER" id="PTHR22957:SF337">
    <property type="entry name" value="TBC1 DOMAIN FAMILY MEMBER 5"/>
    <property type="match status" value="1"/>
</dbReference>
<dbReference type="Gene3D" id="1.10.472.80">
    <property type="entry name" value="Ypt/Rab-GAP domain of gyp1p, domain 3"/>
    <property type="match status" value="1"/>
</dbReference>
<proteinExistence type="predicted"/>
<dbReference type="OrthoDB" id="27140at2759"/>
<dbReference type="SMART" id="SM00164">
    <property type="entry name" value="TBC"/>
    <property type="match status" value="1"/>
</dbReference>
<feature type="region of interest" description="Disordered" evidence="2">
    <location>
        <begin position="180"/>
        <end position="216"/>
    </location>
</feature>
<evidence type="ECO:0000313" key="4">
    <source>
        <dbReference type="EMBL" id="OHT05681.1"/>
    </source>
</evidence>